<feature type="active site" evidence="2">
    <location>
        <position position="131"/>
    </location>
</feature>
<dbReference type="SUPFAM" id="SSF55486">
    <property type="entry name" value="Metalloproteases ('zincins'), catalytic domain"/>
    <property type="match status" value="1"/>
</dbReference>
<dbReference type="Pfam" id="PF01421">
    <property type="entry name" value="Reprolysin"/>
    <property type="match status" value="1"/>
</dbReference>
<evidence type="ECO:0000313" key="5">
    <source>
        <dbReference type="Proteomes" id="UP001176940"/>
    </source>
</evidence>
<name>A0ABN9M9P4_9NEOB</name>
<keyword evidence="1" id="KW-1015">Disulfide bond</keyword>
<dbReference type="Proteomes" id="UP001176940">
    <property type="component" value="Unassembled WGS sequence"/>
</dbReference>
<reference evidence="4" key="1">
    <citation type="submission" date="2023-07" db="EMBL/GenBank/DDBJ databases">
        <authorList>
            <person name="Stuckert A."/>
        </authorList>
    </citation>
    <scope>NUCLEOTIDE SEQUENCE</scope>
</reference>
<proteinExistence type="predicted"/>
<dbReference type="Gene3D" id="4.10.70.10">
    <property type="entry name" value="Disintegrin domain"/>
    <property type="match status" value="1"/>
</dbReference>
<accession>A0ABN9M9P4</accession>
<dbReference type="CDD" id="cd04269">
    <property type="entry name" value="ZnMc_adamalysin_II_like"/>
    <property type="match status" value="1"/>
</dbReference>
<comment type="caution">
    <text evidence="4">The sequence shown here is derived from an EMBL/GenBank/DDBJ whole genome shotgun (WGS) entry which is preliminary data.</text>
</comment>
<dbReference type="PROSITE" id="PS50215">
    <property type="entry name" value="ADAM_MEPRO"/>
    <property type="match status" value="1"/>
</dbReference>
<keyword evidence="5" id="KW-1185">Reference proteome</keyword>
<evidence type="ECO:0000259" key="3">
    <source>
        <dbReference type="PROSITE" id="PS50215"/>
    </source>
</evidence>
<keyword evidence="2" id="KW-0479">Metal-binding</keyword>
<feature type="binding site" evidence="2">
    <location>
        <position position="130"/>
    </location>
    <ligand>
        <name>Zn(2+)</name>
        <dbReference type="ChEBI" id="CHEBI:29105"/>
        <note>catalytic</note>
    </ligand>
</feature>
<evidence type="ECO:0000256" key="2">
    <source>
        <dbReference type="PROSITE-ProRule" id="PRU00276"/>
    </source>
</evidence>
<dbReference type="InterPro" id="IPR034027">
    <property type="entry name" value="Reprolysin_adamalysin"/>
</dbReference>
<dbReference type="InterPro" id="IPR036436">
    <property type="entry name" value="Disintegrin_dom_sf"/>
</dbReference>
<keyword evidence="2" id="KW-0862">Zinc</keyword>
<feature type="domain" description="Peptidase M12B" evidence="3">
    <location>
        <begin position="30"/>
        <end position="185"/>
    </location>
</feature>
<dbReference type="Gene3D" id="3.40.390.10">
    <property type="entry name" value="Collagenase (Catalytic Domain)"/>
    <property type="match status" value="1"/>
</dbReference>
<feature type="binding site" evidence="2">
    <location>
        <position position="134"/>
    </location>
    <ligand>
        <name>Zn(2+)</name>
        <dbReference type="ChEBI" id="CHEBI:29105"/>
        <note>catalytic</note>
    </ligand>
</feature>
<dbReference type="PANTHER" id="PTHR11905:SF122">
    <property type="entry name" value="DISINTEGRIN AND METALLOPROTEINASE DOMAIN-CONTAINING PROTEIN 9"/>
    <property type="match status" value="1"/>
</dbReference>
<evidence type="ECO:0000313" key="4">
    <source>
        <dbReference type="EMBL" id="CAJ0962112.1"/>
    </source>
</evidence>
<gene>
    <name evidence="4" type="ORF">RIMI_LOCUS18049245</name>
</gene>
<dbReference type="InterPro" id="IPR001590">
    <property type="entry name" value="Peptidase_M12B"/>
</dbReference>
<feature type="binding site" evidence="2">
    <location>
        <position position="140"/>
    </location>
    <ligand>
        <name>Zn(2+)</name>
        <dbReference type="ChEBI" id="CHEBI:29105"/>
        <note>catalytic</note>
    </ligand>
</feature>
<dbReference type="EMBL" id="CAUEEQ010054156">
    <property type="protein sequence ID" value="CAJ0962112.1"/>
    <property type="molecule type" value="Genomic_DNA"/>
</dbReference>
<dbReference type="PANTHER" id="PTHR11905">
    <property type="entry name" value="ADAM A DISINTEGRIN AND METALLOPROTEASE DOMAIN"/>
    <property type="match status" value="1"/>
</dbReference>
<dbReference type="InterPro" id="IPR024079">
    <property type="entry name" value="MetalloPept_cat_dom_sf"/>
</dbReference>
<organism evidence="4 5">
    <name type="scientific">Ranitomeya imitator</name>
    <name type="common">mimic poison frog</name>
    <dbReference type="NCBI Taxonomy" id="111125"/>
    <lineage>
        <taxon>Eukaryota</taxon>
        <taxon>Metazoa</taxon>
        <taxon>Chordata</taxon>
        <taxon>Craniata</taxon>
        <taxon>Vertebrata</taxon>
        <taxon>Euteleostomi</taxon>
        <taxon>Amphibia</taxon>
        <taxon>Batrachia</taxon>
        <taxon>Anura</taxon>
        <taxon>Neobatrachia</taxon>
        <taxon>Hyloidea</taxon>
        <taxon>Dendrobatidae</taxon>
        <taxon>Dendrobatinae</taxon>
        <taxon>Ranitomeya</taxon>
    </lineage>
</organism>
<sequence length="242" mass="26501">MIQEVPSNFNILWFYDIQKNNLVAYVKLMMFRPLNIRIVLTNLITWSSSNPFDVTSGSAGDVLGRFSQWKSSTKDLKRCDIYHLLIGRGAYGSVVGMAFVGTVCSPSVATSISTFSPGSTPQSHATVVAHELGHVLGMSHDNDRCPSTFIMFGSDNNAQTFSTCSANDFEALILRGQGTCLKNPPDPNQVLSLPVCGNNVVERGEECDCGSSTLYSRMQKPMLQCCHLQANQWITVCTGIML</sequence>
<comment type="caution">
    <text evidence="2">Lacks conserved residue(s) required for the propagation of feature annotation.</text>
</comment>
<protein>
    <recommendedName>
        <fullName evidence="3">Peptidase M12B domain-containing protein</fullName>
    </recommendedName>
</protein>
<evidence type="ECO:0000256" key="1">
    <source>
        <dbReference type="ARBA" id="ARBA00023157"/>
    </source>
</evidence>